<name>A0A2C6KHW8_9APIC</name>
<protein>
    <submittedName>
        <fullName evidence="1">Uncharacterized protein</fullName>
    </submittedName>
</protein>
<dbReference type="Proteomes" id="UP000221165">
    <property type="component" value="Unassembled WGS sequence"/>
</dbReference>
<feature type="non-terminal residue" evidence="1">
    <location>
        <position position="63"/>
    </location>
</feature>
<evidence type="ECO:0000313" key="1">
    <source>
        <dbReference type="EMBL" id="PHJ16095.1"/>
    </source>
</evidence>
<dbReference type="EMBL" id="MIGC01006649">
    <property type="protein sequence ID" value="PHJ16095.1"/>
    <property type="molecule type" value="Genomic_DNA"/>
</dbReference>
<organism evidence="1 2">
    <name type="scientific">Cystoisospora suis</name>
    <dbReference type="NCBI Taxonomy" id="483139"/>
    <lineage>
        <taxon>Eukaryota</taxon>
        <taxon>Sar</taxon>
        <taxon>Alveolata</taxon>
        <taxon>Apicomplexa</taxon>
        <taxon>Conoidasida</taxon>
        <taxon>Coccidia</taxon>
        <taxon>Eucoccidiorida</taxon>
        <taxon>Eimeriorina</taxon>
        <taxon>Sarcocystidae</taxon>
        <taxon>Cystoisospora</taxon>
    </lineage>
</organism>
<keyword evidence="2" id="KW-1185">Reference proteome</keyword>
<dbReference type="VEuPathDB" id="ToxoDB:CSUI_010095"/>
<sequence>PLDLVLPPTRRAVVVVLPPLSVRTPLSFRALPGRRGFVKATFDSPVPSRVCACLPSLLSSSVD</sequence>
<dbReference type="AlphaFoldDB" id="A0A2C6KHW8"/>
<accession>A0A2C6KHW8</accession>
<gene>
    <name evidence="1" type="ORF">CSUI_010095</name>
</gene>
<comment type="caution">
    <text evidence="1">The sequence shown here is derived from an EMBL/GenBank/DDBJ whole genome shotgun (WGS) entry which is preliminary data.</text>
</comment>
<feature type="non-terminal residue" evidence="1">
    <location>
        <position position="1"/>
    </location>
</feature>
<evidence type="ECO:0000313" key="2">
    <source>
        <dbReference type="Proteomes" id="UP000221165"/>
    </source>
</evidence>
<dbReference type="RefSeq" id="XP_067917827.1">
    <property type="nucleotide sequence ID" value="XM_068070200.1"/>
</dbReference>
<reference evidence="1 2" key="1">
    <citation type="journal article" date="2017" name="Int. J. Parasitol.">
        <title>The genome of the protozoan parasite Cystoisospora suis and a reverse vaccinology approach to identify vaccine candidates.</title>
        <authorList>
            <person name="Palmieri N."/>
            <person name="Shrestha A."/>
            <person name="Ruttkowski B."/>
            <person name="Beck T."/>
            <person name="Vogl C."/>
            <person name="Tomley F."/>
            <person name="Blake D.P."/>
            <person name="Joachim A."/>
        </authorList>
    </citation>
    <scope>NUCLEOTIDE SEQUENCE [LARGE SCALE GENOMIC DNA]</scope>
    <source>
        <strain evidence="1 2">Wien I</strain>
    </source>
</reference>
<dbReference type="GeneID" id="94433411"/>
<proteinExistence type="predicted"/>